<accession>R7UTI8</accession>
<evidence type="ECO:0000256" key="6">
    <source>
        <dbReference type="ARBA" id="ARBA00022989"/>
    </source>
</evidence>
<reference evidence="26" key="1">
    <citation type="submission" date="2012-12" db="EMBL/GenBank/DDBJ databases">
        <authorList>
            <person name="Hellsten U."/>
            <person name="Grimwood J."/>
            <person name="Chapman J.A."/>
            <person name="Shapiro H."/>
            <person name="Aerts A."/>
            <person name="Otillar R.P."/>
            <person name="Terry A.Y."/>
            <person name="Boore J.L."/>
            <person name="Simakov O."/>
            <person name="Marletaz F."/>
            <person name="Cho S.-J."/>
            <person name="Edsinger-Gonzales E."/>
            <person name="Havlak P."/>
            <person name="Kuo D.-H."/>
            <person name="Larsson T."/>
            <person name="Lv J."/>
            <person name="Arendt D."/>
            <person name="Savage R."/>
            <person name="Osoegawa K."/>
            <person name="de Jong P."/>
            <person name="Lindberg D.R."/>
            <person name="Seaver E.C."/>
            <person name="Weisblat D.A."/>
            <person name="Putnam N.H."/>
            <person name="Grigoriev I.V."/>
            <person name="Rokhsar D.S."/>
        </authorList>
    </citation>
    <scope>NUCLEOTIDE SEQUENCE</scope>
    <source>
        <strain evidence="26">I ESC-2004</strain>
    </source>
</reference>
<dbReference type="InterPro" id="IPR023352">
    <property type="entry name" value="MAPEG-like_dom_sf"/>
</dbReference>
<dbReference type="Pfam" id="PF01124">
    <property type="entry name" value="MAPEG"/>
    <property type="match status" value="1"/>
</dbReference>
<evidence type="ECO:0000256" key="9">
    <source>
        <dbReference type="ARBA" id="ARBA00023128"/>
    </source>
</evidence>
<evidence type="ECO:0000256" key="4">
    <source>
        <dbReference type="ARBA" id="ARBA00022692"/>
    </source>
</evidence>
<dbReference type="OrthoDB" id="410651at2759"/>
<dbReference type="AlphaFoldDB" id="R7UTI8"/>
<keyword evidence="5" id="KW-1000">Mitochondrion outer membrane</keyword>
<evidence type="ECO:0000313" key="25">
    <source>
        <dbReference type="EnsemblMetazoa" id="CapteP172925"/>
    </source>
</evidence>
<keyword evidence="11" id="KW-0564">Palmitate</keyword>
<evidence type="ECO:0000256" key="20">
    <source>
        <dbReference type="ARBA" id="ARBA00069748"/>
    </source>
</evidence>
<organism evidence="24">
    <name type="scientific">Capitella teleta</name>
    <name type="common">Polychaete worm</name>
    <dbReference type="NCBI Taxonomy" id="283909"/>
    <lineage>
        <taxon>Eukaryota</taxon>
        <taxon>Metazoa</taxon>
        <taxon>Spiralia</taxon>
        <taxon>Lophotrochozoa</taxon>
        <taxon>Annelida</taxon>
        <taxon>Polychaeta</taxon>
        <taxon>Sedentaria</taxon>
        <taxon>Scolecida</taxon>
        <taxon>Capitellidae</taxon>
        <taxon>Capitella</taxon>
    </lineage>
</organism>
<dbReference type="PANTHER" id="PTHR10250:SF26">
    <property type="entry name" value="GLUTATHIONE S-TRANSFERASE 3, MITOCHONDRIAL"/>
    <property type="match status" value="1"/>
</dbReference>
<dbReference type="GO" id="GO:0006691">
    <property type="term" value="P:leukotriene metabolic process"/>
    <property type="evidence" value="ECO:0007669"/>
    <property type="project" value="UniProtKB-ARBA"/>
</dbReference>
<keyword evidence="26" id="KW-1185">Reference proteome</keyword>
<evidence type="ECO:0000256" key="17">
    <source>
        <dbReference type="ARBA" id="ARBA00043664"/>
    </source>
</evidence>
<keyword evidence="13" id="KW-0449">Lipoprotein</keyword>
<evidence type="ECO:0000313" key="26">
    <source>
        <dbReference type="Proteomes" id="UP000014760"/>
    </source>
</evidence>
<dbReference type="EMBL" id="KB297895">
    <property type="protein sequence ID" value="ELU09829.1"/>
    <property type="molecule type" value="Genomic_DNA"/>
</dbReference>
<evidence type="ECO:0000256" key="10">
    <source>
        <dbReference type="ARBA" id="ARBA00023136"/>
    </source>
</evidence>
<dbReference type="Proteomes" id="UP000014760">
    <property type="component" value="Unassembled WGS sequence"/>
</dbReference>
<evidence type="ECO:0000256" key="19">
    <source>
        <dbReference type="ARBA" id="ARBA00051411"/>
    </source>
</evidence>
<dbReference type="FunFam" id="1.20.120.550:FF:000004">
    <property type="entry name" value="Microsomal glutathione S-transferase 3"/>
    <property type="match status" value="1"/>
</dbReference>
<evidence type="ECO:0000256" key="13">
    <source>
        <dbReference type="ARBA" id="ARBA00023288"/>
    </source>
</evidence>
<keyword evidence="4 23" id="KW-0812">Transmembrane</keyword>
<dbReference type="GO" id="GO:0005783">
    <property type="term" value="C:endoplasmic reticulum"/>
    <property type="evidence" value="ECO:0007669"/>
    <property type="project" value="TreeGrafter"/>
</dbReference>
<keyword evidence="12" id="KW-0456">Lyase</keyword>
<keyword evidence="9" id="KW-0496">Mitochondrion</keyword>
<dbReference type="GO" id="GO:0005635">
    <property type="term" value="C:nuclear envelope"/>
    <property type="evidence" value="ECO:0007669"/>
    <property type="project" value="TreeGrafter"/>
</dbReference>
<evidence type="ECO:0000256" key="5">
    <source>
        <dbReference type="ARBA" id="ARBA00022787"/>
    </source>
</evidence>
<comment type="pathway">
    <text evidence="14">Lipid metabolism; leukotriene C4 biosynthesis.</text>
</comment>
<dbReference type="GO" id="GO:0004364">
    <property type="term" value="F:glutathione transferase activity"/>
    <property type="evidence" value="ECO:0007669"/>
    <property type="project" value="TreeGrafter"/>
</dbReference>
<comment type="catalytic activity">
    <reaction evidence="17">
        <text>(5S)-hydroperoxy-(6E,8Z,11Z,14Z)-eicosatetraenoate + 2 glutathione = (5S)-hydroxy-(6E,8Z,11Z,14Z)-eicosatetraenoate + glutathione disulfide + H2O</text>
        <dbReference type="Rhea" id="RHEA:48620"/>
        <dbReference type="ChEBI" id="CHEBI:15377"/>
        <dbReference type="ChEBI" id="CHEBI:57450"/>
        <dbReference type="ChEBI" id="CHEBI:57925"/>
        <dbReference type="ChEBI" id="CHEBI:58297"/>
        <dbReference type="ChEBI" id="CHEBI:90632"/>
    </reaction>
    <physiologicalReaction direction="left-to-right" evidence="17">
        <dbReference type="Rhea" id="RHEA:48621"/>
    </physiologicalReaction>
</comment>
<dbReference type="SUPFAM" id="SSF161084">
    <property type="entry name" value="MAPEG domain-like"/>
    <property type="match status" value="1"/>
</dbReference>
<evidence type="ECO:0000256" key="23">
    <source>
        <dbReference type="SAM" id="Phobius"/>
    </source>
</evidence>
<proteinExistence type="inferred from homology"/>
<evidence type="ECO:0000256" key="8">
    <source>
        <dbReference type="ARBA" id="ARBA00023098"/>
    </source>
</evidence>
<evidence type="ECO:0000256" key="3">
    <source>
        <dbReference type="ARBA" id="ARBA00022679"/>
    </source>
</evidence>
<keyword evidence="3" id="KW-0808">Transferase</keyword>
<keyword evidence="7" id="KW-0560">Oxidoreductase</keyword>
<dbReference type="GO" id="GO:0004602">
    <property type="term" value="F:glutathione peroxidase activity"/>
    <property type="evidence" value="ECO:0007669"/>
    <property type="project" value="TreeGrafter"/>
</dbReference>
<gene>
    <name evidence="24" type="ORF">CAPTEDRAFT_172925</name>
</gene>
<dbReference type="EC" id="4.4.1.20" evidence="16"/>
<reference evidence="25" key="3">
    <citation type="submission" date="2015-06" db="UniProtKB">
        <authorList>
            <consortium name="EnsemblMetazoa"/>
        </authorList>
    </citation>
    <scope>IDENTIFICATION</scope>
</reference>
<name>R7UTI8_CAPTE</name>
<keyword evidence="6 23" id="KW-1133">Transmembrane helix</keyword>
<dbReference type="EMBL" id="AMQN01006225">
    <property type="status" value="NOT_ANNOTATED_CDS"/>
    <property type="molecule type" value="Genomic_DNA"/>
</dbReference>
<sequence>MPVNSKLLEVMPAGYGYVVFTAVGSIFTNMWMGINVGRARKRLGVKYPAMYSETSNEFNCIQRAHQNSLEGHPSFLFLLIVGGLQYPKISAVLGHVYILGRIAFTLGYYTGEPDKRKCGGVIMHIAELLLLGCTTSFAGHQLGWFNHCCGGTTRAIKFH</sequence>
<comment type="similarity">
    <text evidence="2">Belongs to the MAPEG family.</text>
</comment>
<dbReference type="OMA" id="ACQHLGW"/>
<evidence type="ECO:0000256" key="12">
    <source>
        <dbReference type="ARBA" id="ARBA00023239"/>
    </source>
</evidence>
<dbReference type="STRING" id="283909.R7UTI8"/>
<dbReference type="PANTHER" id="PTHR10250">
    <property type="entry name" value="MICROSOMAL GLUTATHIONE S-TRANSFERASE"/>
    <property type="match status" value="1"/>
</dbReference>
<dbReference type="EnsemblMetazoa" id="CapteT172925">
    <property type="protein sequence ID" value="CapteP172925"/>
    <property type="gene ID" value="CapteG172925"/>
</dbReference>
<evidence type="ECO:0000256" key="1">
    <source>
        <dbReference type="ARBA" id="ARBA00004374"/>
    </source>
</evidence>
<evidence type="ECO:0000256" key="22">
    <source>
        <dbReference type="ARBA" id="ARBA00076908"/>
    </source>
</evidence>
<reference evidence="24 26" key="2">
    <citation type="journal article" date="2013" name="Nature">
        <title>Insights into bilaterian evolution from three spiralian genomes.</title>
        <authorList>
            <person name="Simakov O."/>
            <person name="Marletaz F."/>
            <person name="Cho S.J."/>
            <person name="Edsinger-Gonzales E."/>
            <person name="Havlak P."/>
            <person name="Hellsten U."/>
            <person name="Kuo D.H."/>
            <person name="Larsson T."/>
            <person name="Lv J."/>
            <person name="Arendt D."/>
            <person name="Savage R."/>
            <person name="Osoegawa K."/>
            <person name="de Jong P."/>
            <person name="Grimwood J."/>
            <person name="Chapman J.A."/>
            <person name="Shapiro H."/>
            <person name="Aerts A."/>
            <person name="Otillar R.P."/>
            <person name="Terry A.Y."/>
            <person name="Boore J.L."/>
            <person name="Grigoriev I.V."/>
            <person name="Lindberg D.R."/>
            <person name="Seaver E.C."/>
            <person name="Weisblat D.A."/>
            <person name="Putnam N.H."/>
            <person name="Rokhsar D.S."/>
        </authorList>
    </citation>
    <scope>NUCLEOTIDE SEQUENCE</scope>
    <source>
        <strain evidence="24 26">I ESC-2004</strain>
    </source>
</reference>
<comment type="catalytic activity">
    <reaction evidence="19">
        <text>15-deoxy-Delta(12,14)-prostaglandin J2 + glutathione = 15-deoxy-Delta(12,14)-prostaglandin J2-S-(R)-glutathione</text>
        <dbReference type="Rhea" id="RHEA:75963"/>
        <dbReference type="ChEBI" id="CHEBI:57925"/>
        <dbReference type="ChEBI" id="CHEBI:85236"/>
        <dbReference type="ChEBI" id="CHEBI:194498"/>
    </reaction>
    <physiologicalReaction direction="left-to-right" evidence="19">
        <dbReference type="Rhea" id="RHEA:75964"/>
    </physiologicalReaction>
</comment>
<protein>
    <recommendedName>
        <fullName evidence="20">Glutathione S-transferase 3, mitochondrial</fullName>
        <ecNumber evidence="16">4.4.1.20</ecNumber>
    </recommendedName>
    <alternativeName>
        <fullName evidence="21">Glutathione peroxidase MGST3</fullName>
    </alternativeName>
    <alternativeName>
        <fullName evidence="22">LTC4 synthase MGST3</fullName>
    </alternativeName>
</protein>
<dbReference type="InterPro" id="IPR001129">
    <property type="entry name" value="Membr-assoc_MAPEG"/>
</dbReference>
<evidence type="ECO:0000256" key="14">
    <source>
        <dbReference type="ARBA" id="ARBA00037884"/>
    </source>
</evidence>
<dbReference type="InterPro" id="IPR050997">
    <property type="entry name" value="MAPEG"/>
</dbReference>
<evidence type="ECO:0000256" key="7">
    <source>
        <dbReference type="ARBA" id="ARBA00023002"/>
    </source>
</evidence>
<dbReference type="GO" id="GO:0004464">
    <property type="term" value="F:leukotriene-C4 synthase activity"/>
    <property type="evidence" value="ECO:0007669"/>
    <property type="project" value="UniProtKB-EC"/>
</dbReference>
<keyword evidence="8" id="KW-0443">Lipid metabolism</keyword>
<comment type="subcellular location">
    <subcellularLocation>
        <location evidence="1">Mitochondrion outer membrane</location>
        <topology evidence="1">Multi-pass membrane protein</topology>
    </subcellularLocation>
</comment>
<dbReference type="EMBL" id="AMQN01006224">
    <property type="status" value="NOT_ANNOTATED_CDS"/>
    <property type="molecule type" value="Genomic_DNA"/>
</dbReference>
<evidence type="ECO:0000256" key="2">
    <source>
        <dbReference type="ARBA" id="ARBA00010459"/>
    </source>
</evidence>
<keyword evidence="10 23" id="KW-0472">Membrane</keyword>
<comment type="pathway">
    <text evidence="15">Lipid metabolism; arachidonate metabolism.</text>
</comment>
<feature type="transmembrane region" description="Helical" evidence="23">
    <location>
        <begin position="15"/>
        <end position="34"/>
    </location>
</feature>
<evidence type="ECO:0000256" key="11">
    <source>
        <dbReference type="ARBA" id="ARBA00023139"/>
    </source>
</evidence>
<dbReference type="Gene3D" id="1.20.120.550">
    <property type="entry name" value="Membrane associated eicosanoid/glutathione metabolism-like domain"/>
    <property type="match status" value="1"/>
</dbReference>
<dbReference type="EMBL" id="AMQN01006223">
    <property type="status" value="NOT_ANNOTATED_CDS"/>
    <property type="molecule type" value="Genomic_DNA"/>
</dbReference>
<dbReference type="GO" id="GO:0006629">
    <property type="term" value="P:lipid metabolic process"/>
    <property type="evidence" value="ECO:0007669"/>
    <property type="project" value="UniProtKB-KW"/>
</dbReference>
<dbReference type="HOGENOM" id="CLU_110291_1_0_1"/>
<comment type="catalytic activity">
    <reaction evidence="18">
        <text>leukotriene C4 = leukotriene A4 + glutathione</text>
        <dbReference type="Rhea" id="RHEA:17617"/>
        <dbReference type="ChEBI" id="CHEBI:57463"/>
        <dbReference type="ChEBI" id="CHEBI:57925"/>
        <dbReference type="ChEBI" id="CHEBI:57973"/>
        <dbReference type="EC" id="4.4.1.20"/>
    </reaction>
    <physiologicalReaction direction="right-to-left" evidence="18">
        <dbReference type="Rhea" id="RHEA:17619"/>
    </physiologicalReaction>
</comment>
<evidence type="ECO:0000256" key="15">
    <source>
        <dbReference type="ARBA" id="ARBA00037916"/>
    </source>
</evidence>
<evidence type="ECO:0000313" key="24">
    <source>
        <dbReference type="EMBL" id="ELU09829.1"/>
    </source>
</evidence>
<dbReference type="GO" id="GO:0005741">
    <property type="term" value="C:mitochondrial outer membrane"/>
    <property type="evidence" value="ECO:0007669"/>
    <property type="project" value="UniProtKB-SubCell"/>
</dbReference>
<evidence type="ECO:0000256" key="21">
    <source>
        <dbReference type="ARBA" id="ARBA00075145"/>
    </source>
</evidence>
<evidence type="ECO:0000256" key="18">
    <source>
        <dbReference type="ARBA" id="ARBA00049298"/>
    </source>
</evidence>
<evidence type="ECO:0000256" key="16">
    <source>
        <dbReference type="ARBA" id="ARBA00039056"/>
    </source>
</evidence>